<accession>A0A2S6HBT1</accession>
<reference evidence="3 4" key="1">
    <citation type="submission" date="2018-02" db="EMBL/GenBank/DDBJ databases">
        <title>Subsurface microbial communities from deep shales in Ohio and West Virginia, USA.</title>
        <authorList>
            <person name="Wrighton K."/>
        </authorList>
    </citation>
    <scope>NUCLEOTIDE SEQUENCE [LARGE SCALE GENOMIC DNA]</scope>
    <source>
        <strain evidence="3 4">OWC-DMM</strain>
    </source>
</reference>
<gene>
    <name evidence="3" type="ORF">B0F87_107161</name>
</gene>
<evidence type="ECO:0000259" key="2">
    <source>
        <dbReference type="Pfam" id="PF11127"/>
    </source>
</evidence>
<dbReference type="InterPro" id="IPR021309">
    <property type="entry name" value="YgaP-like_TM"/>
</dbReference>
<evidence type="ECO:0000313" key="3">
    <source>
        <dbReference type="EMBL" id="PPK74918.1"/>
    </source>
</evidence>
<evidence type="ECO:0000256" key="1">
    <source>
        <dbReference type="SAM" id="Phobius"/>
    </source>
</evidence>
<name>A0A2S6HBT1_9GAMM</name>
<comment type="caution">
    <text evidence="3">The sequence shown here is derived from an EMBL/GenBank/DDBJ whole genome shotgun (WGS) entry which is preliminary data.</text>
</comment>
<dbReference type="Pfam" id="PF11127">
    <property type="entry name" value="YgaP-like_TM"/>
    <property type="match status" value="1"/>
</dbReference>
<dbReference type="RefSeq" id="WP_104429437.1">
    <property type="nucleotide sequence ID" value="NZ_PTIZ01000007.1"/>
</dbReference>
<dbReference type="Proteomes" id="UP000240010">
    <property type="component" value="Unassembled WGS sequence"/>
</dbReference>
<proteinExistence type="predicted"/>
<dbReference type="Gene3D" id="6.10.140.1340">
    <property type="match status" value="1"/>
</dbReference>
<dbReference type="AlphaFoldDB" id="A0A2S6HBT1"/>
<sequence>MTIDRVVFAVAGSFILISLLLAHYHSELWLWFTAFVGANLLQSAFTGFCPMAIILKKLGVKPGSAF</sequence>
<feature type="domain" description="Inner membrane protein YgaP-like transmembrane" evidence="2">
    <location>
        <begin position="2"/>
        <end position="56"/>
    </location>
</feature>
<keyword evidence="1" id="KW-0472">Membrane</keyword>
<feature type="transmembrane region" description="Helical" evidence="1">
    <location>
        <begin position="30"/>
        <end position="55"/>
    </location>
</feature>
<organism evidence="3 4">
    <name type="scientific">Methylobacter tundripaludum</name>
    <dbReference type="NCBI Taxonomy" id="173365"/>
    <lineage>
        <taxon>Bacteria</taxon>
        <taxon>Pseudomonadati</taxon>
        <taxon>Pseudomonadota</taxon>
        <taxon>Gammaproteobacteria</taxon>
        <taxon>Methylococcales</taxon>
        <taxon>Methylococcaceae</taxon>
        <taxon>Methylobacter</taxon>
    </lineage>
</organism>
<protein>
    <recommendedName>
        <fullName evidence="2">Inner membrane protein YgaP-like transmembrane domain-containing protein</fullName>
    </recommendedName>
</protein>
<dbReference type="EMBL" id="PTIZ01000007">
    <property type="protein sequence ID" value="PPK74918.1"/>
    <property type="molecule type" value="Genomic_DNA"/>
</dbReference>
<evidence type="ECO:0000313" key="4">
    <source>
        <dbReference type="Proteomes" id="UP000240010"/>
    </source>
</evidence>
<feature type="transmembrane region" description="Helical" evidence="1">
    <location>
        <begin position="7"/>
        <end position="24"/>
    </location>
</feature>
<keyword evidence="1" id="KW-0812">Transmembrane</keyword>
<keyword evidence="1" id="KW-1133">Transmembrane helix</keyword>